<keyword evidence="2" id="KW-1185">Reference proteome</keyword>
<name>A0A4Y2MGQ3_ARAVE</name>
<proteinExistence type="predicted"/>
<comment type="caution">
    <text evidence="1">The sequence shown here is derived from an EMBL/GenBank/DDBJ whole genome shotgun (WGS) entry which is preliminary data.</text>
</comment>
<sequence length="114" mass="13112">MVFGNNTLGSQTDLHIAKPLPDRFIGYHSAQHVRLFIGAVDADYLFMNDKTLLKRTIILSECLEEEDISRLKWPVFPKFSIQLSIYQICLKASACHQPPRLIPEIREALINWMA</sequence>
<dbReference type="OrthoDB" id="5410741at2759"/>
<protein>
    <submittedName>
        <fullName evidence="1">Uncharacterized protein</fullName>
    </submittedName>
</protein>
<dbReference type="AlphaFoldDB" id="A0A4Y2MGQ3"/>
<organism evidence="1 2">
    <name type="scientific">Araneus ventricosus</name>
    <name type="common">Orbweaver spider</name>
    <name type="synonym">Epeira ventricosa</name>
    <dbReference type="NCBI Taxonomy" id="182803"/>
    <lineage>
        <taxon>Eukaryota</taxon>
        <taxon>Metazoa</taxon>
        <taxon>Ecdysozoa</taxon>
        <taxon>Arthropoda</taxon>
        <taxon>Chelicerata</taxon>
        <taxon>Arachnida</taxon>
        <taxon>Araneae</taxon>
        <taxon>Araneomorphae</taxon>
        <taxon>Entelegynae</taxon>
        <taxon>Araneoidea</taxon>
        <taxon>Araneidae</taxon>
        <taxon>Araneus</taxon>
    </lineage>
</organism>
<evidence type="ECO:0000313" key="1">
    <source>
        <dbReference type="EMBL" id="GBN25769.1"/>
    </source>
</evidence>
<accession>A0A4Y2MGQ3</accession>
<evidence type="ECO:0000313" key="2">
    <source>
        <dbReference type="Proteomes" id="UP000499080"/>
    </source>
</evidence>
<gene>
    <name evidence="1" type="ORF">AVEN_183240_1</name>
</gene>
<dbReference type="EMBL" id="BGPR01007285">
    <property type="protein sequence ID" value="GBN25769.1"/>
    <property type="molecule type" value="Genomic_DNA"/>
</dbReference>
<dbReference type="Proteomes" id="UP000499080">
    <property type="component" value="Unassembled WGS sequence"/>
</dbReference>
<reference evidence="1 2" key="1">
    <citation type="journal article" date="2019" name="Sci. Rep.">
        <title>Orb-weaving spider Araneus ventricosus genome elucidates the spidroin gene catalogue.</title>
        <authorList>
            <person name="Kono N."/>
            <person name="Nakamura H."/>
            <person name="Ohtoshi R."/>
            <person name="Moran D.A.P."/>
            <person name="Shinohara A."/>
            <person name="Yoshida Y."/>
            <person name="Fujiwara M."/>
            <person name="Mori M."/>
            <person name="Tomita M."/>
            <person name="Arakawa K."/>
        </authorList>
    </citation>
    <scope>NUCLEOTIDE SEQUENCE [LARGE SCALE GENOMIC DNA]</scope>
</reference>